<dbReference type="GO" id="GO:0016020">
    <property type="term" value="C:membrane"/>
    <property type="evidence" value="ECO:0007669"/>
    <property type="project" value="UniProtKB-SubCell"/>
</dbReference>
<evidence type="ECO:0000256" key="1">
    <source>
        <dbReference type="ARBA" id="ARBA00004141"/>
    </source>
</evidence>
<dbReference type="InterPro" id="IPR049453">
    <property type="entry name" value="Memb_transporter_dom"/>
</dbReference>
<feature type="transmembrane region" description="Helical" evidence="5">
    <location>
        <begin position="163"/>
        <end position="181"/>
    </location>
</feature>
<comment type="subcellular location">
    <subcellularLocation>
        <location evidence="1">Membrane</location>
        <topology evidence="1">Multi-pass membrane protein</topology>
    </subcellularLocation>
</comment>
<proteinExistence type="predicted"/>
<reference evidence="7" key="1">
    <citation type="journal article" date="2021" name="PeerJ">
        <title>Extensive microbial diversity within the chicken gut microbiome revealed by metagenomics and culture.</title>
        <authorList>
            <person name="Gilroy R."/>
            <person name="Ravi A."/>
            <person name="Getino M."/>
            <person name="Pursley I."/>
            <person name="Horton D.L."/>
            <person name="Alikhan N.F."/>
            <person name="Baker D."/>
            <person name="Gharbi K."/>
            <person name="Hall N."/>
            <person name="Watson M."/>
            <person name="Adriaenssens E.M."/>
            <person name="Foster-Nyarko E."/>
            <person name="Jarju S."/>
            <person name="Secka A."/>
            <person name="Antonio M."/>
            <person name="Oren A."/>
            <person name="Chaudhuri R.R."/>
            <person name="La Ragione R."/>
            <person name="Hildebrand F."/>
            <person name="Pallen M.J."/>
        </authorList>
    </citation>
    <scope>NUCLEOTIDE SEQUENCE</scope>
    <source>
        <strain evidence="7">ChiGjej4B4-7305</strain>
    </source>
</reference>
<evidence type="ECO:0000313" key="7">
    <source>
        <dbReference type="EMBL" id="HIZ38008.1"/>
    </source>
</evidence>
<dbReference type="Pfam" id="PF13515">
    <property type="entry name" value="FUSC_2"/>
    <property type="match status" value="1"/>
</dbReference>
<gene>
    <name evidence="7" type="ORF">H9815_19715</name>
</gene>
<keyword evidence="3 5" id="KW-1133">Transmembrane helix</keyword>
<evidence type="ECO:0000256" key="4">
    <source>
        <dbReference type="ARBA" id="ARBA00023136"/>
    </source>
</evidence>
<accession>A0A9D2EHV2</accession>
<dbReference type="AlphaFoldDB" id="A0A9D2EHV2"/>
<organism evidence="7 8">
    <name type="scientific">Candidatus Ruania gallistercoris</name>
    <dbReference type="NCBI Taxonomy" id="2838746"/>
    <lineage>
        <taxon>Bacteria</taxon>
        <taxon>Bacillati</taxon>
        <taxon>Actinomycetota</taxon>
        <taxon>Actinomycetes</taxon>
        <taxon>Micrococcales</taxon>
        <taxon>Ruaniaceae</taxon>
        <taxon>Ruania</taxon>
    </lineage>
</organism>
<evidence type="ECO:0000256" key="3">
    <source>
        <dbReference type="ARBA" id="ARBA00022989"/>
    </source>
</evidence>
<evidence type="ECO:0000256" key="2">
    <source>
        <dbReference type="ARBA" id="ARBA00022692"/>
    </source>
</evidence>
<evidence type="ECO:0000256" key="5">
    <source>
        <dbReference type="SAM" id="Phobius"/>
    </source>
</evidence>
<name>A0A9D2EHV2_9MICO</name>
<dbReference type="Proteomes" id="UP000824037">
    <property type="component" value="Unassembled WGS sequence"/>
</dbReference>
<evidence type="ECO:0000313" key="8">
    <source>
        <dbReference type="Proteomes" id="UP000824037"/>
    </source>
</evidence>
<protein>
    <submittedName>
        <fullName evidence="7">FUSC family protein</fullName>
    </submittedName>
</protein>
<reference evidence="7" key="2">
    <citation type="submission" date="2021-04" db="EMBL/GenBank/DDBJ databases">
        <authorList>
            <person name="Gilroy R."/>
        </authorList>
    </citation>
    <scope>NUCLEOTIDE SEQUENCE</scope>
    <source>
        <strain evidence="7">ChiGjej4B4-7305</strain>
    </source>
</reference>
<keyword evidence="4 5" id="KW-0472">Membrane</keyword>
<sequence length="388" mass="41170">MSTAGAPPGRTGRPGLRRSWLLARARARRGGRRVRSESRAILTAALAAGAAYAIAHYALGHDYPIFAPIAAFVSLGFGIDRRPRKVAELALGVSVGVAFGELFAALFGTGPVQIAVVLALAVAVARLIDGATMFGMQAGVQSVVVVALPGMLGGGGFPRWTEALVGGSMALLVAILLPLDVRRRAQRLAESGMTEIALTLEDVARGIRTSDPDVVDDALTRARGSQGVIDEWDELLDTALDATQLTPSRLRHEDFLRRMHRSATLADRAMRNTRVIARRAGVVAGEMAQHQALADLLDRIARSVKDLSFALGSNAQLIGLRPYLLEVAGRLDPRQFTGWPTQTLVVLIRSLVVDLLELTGLTGTQAREALAATGGPEPPDPPVVRNAS</sequence>
<feature type="transmembrane region" description="Helical" evidence="5">
    <location>
        <begin position="38"/>
        <end position="57"/>
    </location>
</feature>
<feature type="transmembrane region" description="Helical" evidence="5">
    <location>
        <begin position="112"/>
        <end position="128"/>
    </location>
</feature>
<evidence type="ECO:0000259" key="6">
    <source>
        <dbReference type="Pfam" id="PF13515"/>
    </source>
</evidence>
<comment type="caution">
    <text evidence="7">The sequence shown here is derived from an EMBL/GenBank/DDBJ whole genome shotgun (WGS) entry which is preliminary data.</text>
</comment>
<feature type="transmembrane region" description="Helical" evidence="5">
    <location>
        <begin position="140"/>
        <end position="157"/>
    </location>
</feature>
<dbReference type="EMBL" id="DXBY01000334">
    <property type="protein sequence ID" value="HIZ38008.1"/>
    <property type="molecule type" value="Genomic_DNA"/>
</dbReference>
<feature type="domain" description="Integral membrane bound transporter" evidence="6">
    <location>
        <begin position="51"/>
        <end position="173"/>
    </location>
</feature>
<keyword evidence="2 5" id="KW-0812">Transmembrane</keyword>